<evidence type="ECO:0000313" key="3">
    <source>
        <dbReference type="Proteomes" id="UP000222788"/>
    </source>
</evidence>
<evidence type="ECO:0000256" key="1">
    <source>
        <dbReference type="SAM" id="MobiDB-lite"/>
    </source>
</evidence>
<name>A0A2C5WZ90_9PEZI</name>
<dbReference type="AlphaFoldDB" id="A0A2C5WZ90"/>
<keyword evidence="3" id="KW-1185">Reference proteome</keyword>
<feature type="region of interest" description="Disordered" evidence="1">
    <location>
        <begin position="49"/>
        <end position="129"/>
    </location>
</feature>
<reference evidence="2 3" key="1">
    <citation type="journal article" date="2013" name="Fungal Biol.">
        <title>Analysis of microsatellite markers in the genome of the plant pathogen Ceratocystis fimbriata.</title>
        <authorList>
            <person name="Simpson M.C."/>
            <person name="Wilken P.M."/>
            <person name="Coetzee M.P."/>
            <person name="Wingfield M.J."/>
            <person name="Wingfield B.D."/>
        </authorList>
    </citation>
    <scope>NUCLEOTIDE SEQUENCE [LARGE SCALE GENOMIC DNA]</scope>
    <source>
        <strain evidence="2 3">CBS 114723</strain>
    </source>
</reference>
<evidence type="ECO:0000313" key="2">
    <source>
        <dbReference type="EMBL" id="PHH51327.1"/>
    </source>
</evidence>
<dbReference type="Proteomes" id="UP000222788">
    <property type="component" value="Unassembled WGS sequence"/>
</dbReference>
<protein>
    <submittedName>
        <fullName evidence="2">Uncharacterized protein</fullName>
    </submittedName>
</protein>
<dbReference type="EMBL" id="APWK03000097">
    <property type="protein sequence ID" value="PHH51327.1"/>
    <property type="molecule type" value="Genomic_DNA"/>
</dbReference>
<dbReference type="OrthoDB" id="5236816at2759"/>
<feature type="compositionally biased region" description="Low complexity" evidence="1">
    <location>
        <begin position="100"/>
        <end position="117"/>
    </location>
</feature>
<gene>
    <name evidence="2" type="ORF">CFIMG_008716RA00001</name>
</gene>
<sequence>MLNRQKKLPKSDAFLASQTSHDSFLGSIRTFFSAGSFSFRSATTDISTIRSETTDTGPAMATPCEISPLHHSTLSPSLSPTAQDDDRDFDSEEDSPTPTPELTESPSDSSPDTSPPEISIRPSRQSLWSPINEERPKQWRFFQNMLGSIKNTPPCTSDQPSVNRRPHAYLRLRSVKAYTLYHILYQYQTTSLHVRPISWSDQHAKAFRVQWNHLSRSTHPTPEPAPPNVGSHHNALELSHYLPMFFSVKDMNPHNDLSCMMTIMWRLFPDRHPLVESRPDTLLPFWLAGRPHLSAVKLQAIWQLADNPEVNDCSFSTESTVPFDSEAASDAESASSSRANDDDDSATTSKDESPKYHARPVLGYVSRDRLNSLRHGMFRIPLGPKRCSNMPVINLHRKKAMKLRPAVPDEDMYIAASFIAMAQRFFYPRVSNIDREFDPEQIRPFEDVKLRIMVSDATTDDFIIYTTTVTKELLTALHNPRTGVMPGYGPLAAMDSLRISTQHVASQPVYGLRERLGKALGDVFGESFGVFPPHETEAWAEDSVIAQPLTQIRPPWGPTAGQPIIMPRSQEQLVRKQLKLKGMTAPPPLPSLQRRVSEHEQLMRREEVERKRHELLVLPFPPMPEGEGQWTSPKRKSDAIETDEEVPRAKRRRSMAL</sequence>
<feature type="compositionally biased region" description="Low complexity" evidence="1">
    <location>
        <begin position="67"/>
        <end position="81"/>
    </location>
</feature>
<accession>A0A2C5WZ90</accession>
<feature type="region of interest" description="Disordered" evidence="1">
    <location>
        <begin position="618"/>
        <end position="657"/>
    </location>
</feature>
<feature type="compositionally biased region" description="Low complexity" evidence="1">
    <location>
        <begin position="324"/>
        <end position="338"/>
    </location>
</feature>
<proteinExistence type="predicted"/>
<reference evidence="2 3" key="2">
    <citation type="journal article" date="2013" name="IMA Fungus">
        <title>IMA Genome-F 1: Ceratocystis fimbriata: Draft nuclear genome sequence for the plant pathogen, Ceratocystis fimbriata.</title>
        <authorList>
            <person name="Wilken P.M."/>
            <person name="Steenkamp E.T."/>
            <person name="Wingfield M.J."/>
            <person name="de Beer Z.W."/>
            <person name="Wingfield B.D."/>
        </authorList>
    </citation>
    <scope>NUCLEOTIDE SEQUENCE [LARGE SCALE GENOMIC DNA]</scope>
    <source>
        <strain evidence="2 3">CBS 114723</strain>
    </source>
</reference>
<comment type="caution">
    <text evidence="2">The sequence shown here is derived from an EMBL/GenBank/DDBJ whole genome shotgun (WGS) entry which is preliminary data.</text>
</comment>
<dbReference type="STRING" id="1035309.A0A2C5WZ90"/>
<feature type="region of interest" description="Disordered" evidence="1">
    <location>
        <begin position="322"/>
        <end position="354"/>
    </location>
</feature>
<organism evidence="2 3">
    <name type="scientific">Ceratocystis fimbriata CBS 114723</name>
    <dbReference type="NCBI Taxonomy" id="1035309"/>
    <lineage>
        <taxon>Eukaryota</taxon>
        <taxon>Fungi</taxon>
        <taxon>Dikarya</taxon>
        <taxon>Ascomycota</taxon>
        <taxon>Pezizomycotina</taxon>
        <taxon>Sordariomycetes</taxon>
        <taxon>Hypocreomycetidae</taxon>
        <taxon>Microascales</taxon>
        <taxon>Ceratocystidaceae</taxon>
        <taxon>Ceratocystis</taxon>
    </lineage>
</organism>
<feature type="compositionally biased region" description="Acidic residues" evidence="1">
    <location>
        <begin position="83"/>
        <end position="95"/>
    </location>
</feature>